<protein>
    <submittedName>
        <fullName evidence="2">6-phospho-5-dehydro-2-deoxy-D-gluconate aldolase</fullName>
    </submittedName>
</protein>
<dbReference type="PROSITE" id="PS00806">
    <property type="entry name" value="ALDOLASE_CLASS_II_2"/>
    <property type="match status" value="1"/>
</dbReference>
<dbReference type="Gene3D" id="3.20.20.70">
    <property type="entry name" value="Aldolase class I"/>
    <property type="match status" value="1"/>
</dbReference>
<dbReference type="InterPro" id="IPR050246">
    <property type="entry name" value="Class_II_FBP_aldolase"/>
</dbReference>
<dbReference type="Pfam" id="PF01116">
    <property type="entry name" value="F_bP_aldolase"/>
    <property type="match status" value="1"/>
</dbReference>
<sequence>MEKHMIRYAKSQGFAIPQMNINGLIWIEGVLQAAENMQSPIIIGTTDKNIAYLGGYKFILQTIKNKITAMGITVPVSIHLDHGLTVEGCKQAVDAGYDSVMFDGSKLPIEENIRQTKEVVEYAHAHGVIVEGEVGAVGGVEDGLVGQVKYADIDECVALVQQTHLDTLAPALGSVHGKYKGEPNLGFAEMEAIGSKVDVPLVLHGASGIPNADLQRAIQLGHAKINFNTEINISWSNQLRKTLNESTELFNPQEILKPSIQAIITIAEKIIQTCGSENKNTAFIKNR</sequence>
<comment type="caution">
    <text evidence="2">The sequence shown here is derived from an EMBL/GenBank/DDBJ whole genome shotgun (WGS) entry which is preliminary data.</text>
</comment>
<evidence type="ECO:0000313" key="3">
    <source>
        <dbReference type="Proteomes" id="UP000321057"/>
    </source>
</evidence>
<dbReference type="PROSITE" id="PS00602">
    <property type="entry name" value="ALDOLASE_CLASS_II_1"/>
    <property type="match status" value="1"/>
</dbReference>
<dbReference type="SUPFAM" id="SSF51569">
    <property type="entry name" value="Aldolase"/>
    <property type="match status" value="1"/>
</dbReference>
<organism evidence="2 3">
    <name type="scientific">Staphylococcus gallinarum</name>
    <dbReference type="NCBI Taxonomy" id="1293"/>
    <lineage>
        <taxon>Bacteria</taxon>
        <taxon>Bacillati</taxon>
        <taxon>Bacillota</taxon>
        <taxon>Bacilli</taxon>
        <taxon>Bacillales</taxon>
        <taxon>Staphylococcaceae</taxon>
        <taxon>Staphylococcus</taxon>
    </lineage>
</organism>
<dbReference type="EMBL" id="BKAX01000006">
    <property type="protein sequence ID" value="GEQ06389.1"/>
    <property type="molecule type" value="Genomic_DNA"/>
</dbReference>
<evidence type="ECO:0000256" key="1">
    <source>
        <dbReference type="ARBA" id="ARBA00001947"/>
    </source>
</evidence>
<proteinExistence type="predicted"/>
<dbReference type="PIRSF" id="PIRSF001359">
    <property type="entry name" value="F_bP_aldolase_II"/>
    <property type="match status" value="1"/>
</dbReference>
<keyword evidence="3" id="KW-1185">Reference proteome</keyword>
<dbReference type="Proteomes" id="UP000321057">
    <property type="component" value="Unassembled WGS sequence"/>
</dbReference>
<dbReference type="PANTHER" id="PTHR30304">
    <property type="entry name" value="D-TAGATOSE-1,6-BISPHOSPHATE ALDOLASE"/>
    <property type="match status" value="1"/>
</dbReference>
<name>A0ABQ0Y4R0_STAGA</name>
<comment type="cofactor">
    <cofactor evidence="1">
        <name>Zn(2+)</name>
        <dbReference type="ChEBI" id="CHEBI:29105"/>
    </cofactor>
</comment>
<dbReference type="PANTHER" id="PTHR30304:SF0">
    <property type="entry name" value="D-TAGATOSE-1,6-BISPHOSPHATE ALDOLASE SUBUNIT GATY-RELATED"/>
    <property type="match status" value="1"/>
</dbReference>
<evidence type="ECO:0000313" key="2">
    <source>
        <dbReference type="EMBL" id="GEQ06389.1"/>
    </source>
</evidence>
<dbReference type="RefSeq" id="WP_229366792.1">
    <property type="nucleotide sequence ID" value="NZ_BKAX01000006.1"/>
</dbReference>
<accession>A0ABQ0Y4R0</accession>
<dbReference type="GeneID" id="93846446"/>
<dbReference type="NCBIfam" id="TIGR00167">
    <property type="entry name" value="cbbA"/>
    <property type="match status" value="1"/>
</dbReference>
<dbReference type="InterPro" id="IPR000771">
    <property type="entry name" value="FBA_II"/>
</dbReference>
<gene>
    <name evidence="2" type="primary">iolJ</name>
    <name evidence="2" type="ORF">SGA02_22170</name>
</gene>
<dbReference type="InterPro" id="IPR013785">
    <property type="entry name" value="Aldolase_TIM"/>
</dbReference>
<reference evidence="2 3" key="1">
    <citation type="submission" date="2019-07" db="EMBL/GenBank/DDBJ databases">
        <title>Whole genome shotgun sequence of Staphylococcus gallinarum NBRC 109767.</title>
        <authorList>
            <person name="Hosoyama A."/>
            <person name="Uohara A."/>
            <person name="Ohji S."/>
            <person name="Ichikawa N."/>
        </authorList>
    </citation>
    <scope>NUCLEOTIDE SEQUENCE [LARGE SCALE GENOMIC DNA]</scope>
    <source>
        <strain evidence="2 3">NBRC 109767</strain>
    </source>
</reference>
<dbReference type="CDD" id="cd00947">
    <property type="entry name" value="TBP_aldolase_IIB"/>
    <property type="match status" value="1"/>
</dbReference>